<organism evidence="2 3">
    <name type="scientific">Micrococcus cohnii</name>
    <dbReference type="NCBI Taxonomy" id="993416"/>
    <lineage>
        <taxon>Bacteria</taxon>
        <taxon>Bacillati</taxon>
        <taxon>Actinomycetota</taxon>
        <taxon>Actinomycetes</taxon>
        <taxon>Micrococcales</taxon>
        <taxon>Micrococcaceae</taxon>
        <taxon>Micrococcus</taxon>
    </lineage>
</organism>
<dbReference type="EMBL" id="JACHNA010000001">
    <property type="protein sequence ID" value="MBB4735346.1"/>
    <property type="molecule type" value="Genomic_DNA"/>
</dbReference>
<comment type="caution">
    <text evidence="2">The sequence shown here is derived from an EMBL/GenBank/DDBJ whole genome shotgun (WGS) entry which is preliminary data.</text>
</comment>
<dbReference type="RefSeq" id="WP_184241205.1">
    <property type="nucleotide sequence ID" value="NZ_JACHNA010000001.1"/>
</dbReference>
<protein>
    <submittedName>
        <fullName evidence="2">Uncharacterized protein</fullName>
    </submittedName>
</protein>
<reference evidence="2 3" key="1">
    <citation type="submission" date="2020-08" db="EMBL/GenBank/DDBJ databases">
        <title>Sequencing the genomes of 1000 actinobacteria strains.</title>
        <authorList>
            <person name="Klenk H.-P."/>
        </authorList>
    </citation>
    <scope>NUCLEOTIDE SEQUENCE [LARGE SCALE GENOMIC DNA]</scope>
    <source>
        <strain evidence="2 3">DSM 23974</strain>
    </source>
</reference>
<dbReference type="Proteomes" id="UP000540191">
    <property type="component" value="Unassembled WGS sequence"/>
</dbReference>
<keyword evidence="3" id="KW-1185">Reference proteome</keyword>
<feature type="region of interest" description="Disordered" evidence="1">
    <location>
        <begin position="70"/>
        <end position="135"/>
    </location>
</feature>
<name>A0A7W7M335_9MICC</name>
<feature type="compositionally biased region" description="Polar residues" evidence="1">
    <location>
        <begin position="94"/>
        <end position="105"/>
    </location>
</feature>
<sequence>MIKQALMISAGAAAGWFGHRAVGRGRDAAALRAEQTLRTTLHPANLGRHAGSAAATALVEGARGFAGQLRQEVPAWRTQPPTDHLGSRPEDNVVTASSRPATDQPLTGEVIDEPTPTAPGRRAETTASTSQEHTA</sequence>
<evidence type="ECO:0000313" key="3">
    <source>
        <dbReference type="Proteomes" id="UP000540191"/>
    </source>
</evidence>
<accession>A0A7W7M335</accession>
<evidence type="ECO:0000256" key="1">
    <source>
        <dbReference type="SAM" id="MobiDB-lite"/>
    </source>
</evidence>
<dbReference type="AlphaFoldDB" id="A0A7W7M335"/>
<evidence type="ECO:0000313" key="2">
    <source>
        <dbReference type="EMBL" id="MBB4735346.1"/>
    </source>
</evidence>
<proteinExistence type="predicted"/>
<feature type="compositionally biased region" description="Polar residues" evidence="1">
    <location>
        <begin position="125"/>
        <end position="135"/>
    </location>
</feature>
<gene>
    <name evidence="2" type="ORF">HDA30_000854</name>
</gene>